<sequence length="381" mass="42562">MYQTPNLTEEKTSKVKPNLQGLNTSVSNMERHQQSHGEESVGSPLSQGQESWDASSVSTISSPTSSSSTSLPEPLHHYPEIEEEKENITTAPPPSVVDPIPFVPAPWLLDLRVQGPLHAKGLCLLPLEAQSSFATSEASKPVGGLGMVQILRYKDSPVGPYDELLVVPGNFDWTREDPSGKKKTGRNPKISRIYVSQKHTCYNGRLNWNVPKHLARFDWQDSPDGSTTVKVFPHDMSGDLNESQASSVPFFQGTFKPMRYAPRFPFATRWVNYLGFDSTLVMPPLPAGSGSQGELPGTGRRWCSLVPQQYCRRTALGWFDIAQRDEYGRVTGSYENFWPGLGRWQVGMKMEDAELSFEEPVETWEEVVALHGRSQRPRARL</sequence>
<accession>A0ABR0SB49</accession>
<keyword evidence="3" id="KW-1185">Reference proteome</keyword>
<dbReference type="PANTHER" id="PTHR40518">
    <property type="entry name" value="ACETOACETATE DECARBOXYLASE"/>
    <property type="match status" value="1"/>
</dbReference>
<proteinExistence type="predicted"/>
<dbReference type="EMBL" id="JAVFKD010000015">
    <property type="protein sequence ID" value="KAK5989015.1"/>
    <property type="molecule type" value="Genomic_DNA"/>
</dbReference>
<comment type="caution">
    <text evidence="2">The sequence shown here is derived from an EMBL/GenBank/DDBJ whole genome shotgun (WGS) entry which is preliminary data.</text>
</comment>
<reference evidence="2 3" key="1">
    <citation type="submission" date="2024-01" db="EMBL/GenBank/DDBJ databases">
        <title>Complete genome of Cladobotryum mycophilum ATHUM6906.</title>
        <authorList>
            <person name="Christinaki A.C."/>
            <person name="Myridakis A.I."/>
            <person name="Kouvelis V.N."/>
        </authorList>
    </citation>
    <scope>NUCLEOTIDE SEQUENCE [LARGE SCALE GENOMIC DNA]</scope>
    <source>
        <strain evidence="2 3">ATHUM6906</strain>
    </source>
</reference>
<evidence type="ECO:0000313" key="3">
    <source>
        <dbReference type="Proteomes" id="UP001338125"/>
    </source>
</evidence>
<feature type="region of interest" description="Disordered" evidence="1">
    <location>
        <begin position="1"/>
        <end position="74"/>
    </location>
</feature>
<dbReference type="Proteomes" id="UP001338125">
    <property type="component" value="Unassembled WGS sequence"/>
</dbReference>
<gene>
    <name evidence="2" type="ORF">PT974_10513</name>
</gene>
<organism evidence="2 3">
    <name type="scientific">Cladobotryum mycophilum</name>
    <dbReference type="NCBI Taxonomy" id="491253"/>
    <lineage>
        <taxon>Eukaryota</taxon>
        <taxon>Fungi</taxon>
        <taxon>Dikarya</taxon>
        <taxon>Ascomycota</taxon>
        <taxon>Pezizomycotina</taxon>
        <taxon>Sordariomycetes</taxon>
        <taxon>Hypocreomycetidae</taxon>
        <taxon>Hypocreales</taxon>
        <taxon>Hypocreaceae</taxon>
        <taxon>Cladobotryum</taxon>
    </lineage>
</organism>
<evidence type="ECO:0000313" key="2">
    <source>
        <dbReference type="EMBL" id="KAK5989015.1"/>
    </source>
</evidence>
<feature type="compositionally biased region" description="Low complexity" evidence="1">
    <location>
        <begin position="55"/>
        <end position="70"/>
    </location>
</feature>
<name>A0ABR0SB49_9HYPO</name>
<dbReference type="SUPFAM" id="SSF160104">
    <property type="entry name" value="Acetoacetate decarboxylase-like"/>
    <property type="match status" value="1"/>
</dbReference>
<dbReference type="PANTHER" id="PTHR40518:SF1">
    <property type="entry name" value="ACETOACETATE DECARBOXYLASE"/>
    <property type="match status" value="1"/>
</dbReference>
<feature type="compositionally biased region" description="Polar residues" evidence="1">
    <location>
        <begin position="43"/>
        <end position="54"/>
    </location>
</feature>
<feature type="compositionally biased region" description="Basic and acidic residues" evidence="1">
    <location>
        <begin position="29"/>
        <end position="39"/>
    </location>
</feature>
<protein>
    <submittedName>
        <fullName evidence="2">Uncharacterized protein</fullName>
    </submittedName>
</protein>
<dbReference type="InterPro" id="IPR023375">
    <property type="entry name" value="ADC_dom_sf"/>
</dbReference>
<evidence type="ECO:0000256" key="1">
    <source>
        <dbReference type="SAM" id="MobiDB-lite"/>
    </source>
</evidence>